<evidence type="ECO:0000256" key="1">
    <source>
        <dbReference type="ARBA" id="ARBA00009143"/>
    </source>
</evidence>
<dbReference type="Gene3D" id="1.25.40.420">
    <property type="match status" value="1"/>
</dbReference>
<dbReference type="InterPro" id="IPR042534">
    <property type="entry name" value="SAP18_sf"/>
</dbReference>
<dbReference type="InterPro" id="IPR008979">
    <property type="entry name" value="Galactose-bd-like_sf"/>
</dbReference>
<reference evidence="8 9" key="1">
    <citation type="submission" date="2024-10" db="EMBL/GenBank/DDBJ databases">
        <authorList>
            <person name="Kim D."/>
        </authorList>
    </citation>
    <scope>NUCLEOTIDE SEQUENCE [LARGE SCALE GENOMIC DNA]</scope>
    <source>
        <strain evidence="8">BH-2024</strain>
    </source>
</reference>
<dbReference type="SMART" id="SM00875">
    <property type="entry name" value="BACK"/>
    <property type="match status" value="1"/>
</dbReference>
<dbReference type="Pfam" id="PF07707">
    <property type="entry name" value="BACK"/>
    <property type="match status" value="1"/>
</dbReference>
<dbReference type="Pfam" id="PF06487">
    <property type="entry name" value="SAP18"/>
    <property type="match status" value="1"/>
</dbReference>
<dbReference type="InterPro" id="IPR052407">
    <property type="entry name" value="BTB_POZ_domain_cont_9"/>
</dbReference>
<dbReference type="Pfam" id="PF00651">
    <property type="entry name" value="BTB"/>
    <property type="match status" value="1"/>
</dbReference>
<gene>
    <name evidence="8" type="ORF">niasHT_015466</name>
</gene>
<keyword evidence="2" id="KW-0678">Repressor</keyword>
<keyword evidence="9" id="KW-1185">Reference proteome</keyword>
<dbReference type="Proteomes" id="UP001620626">
    <property type="component" value="Unassembled WGS sequence"/>
</dbReference>
<comment type="caution">
    <text evidence="8">The sequence shown here is derived from an EMBL/GenBank/DDBJ whole genome shotgun (WGS) entry which is preliminary data.</text>
</comment>
<dbReference type="InterPro" id="IPR010516">
    <property type="entry name" value="SAP18"/>
</dbReference>
<organism evidence="8 9">
    <name type="scientific">Heterodera trifolii</name>
    <dbReference type="NCBI Taxonomy" id="157864"/>
    <lineage>
        <taxon>Eukaryota</taxon>
        <taxon>Metazoa</taxon>
        <taxon>Ecdysozoa</taxon>
        <taxon>Nematoda</taxon>
        <taxon>Chromadorea</taxon>
        <taxon>Rhabditida</taxon>
        <taxon>Tylenchina</taxon>
        <taxon>Tylenchomorpha</taxon>
        <taxon>Tylenchoidea</taxon>
        <taxon>Heteroderidae</taxon>
        <taxon>Heteroderinae</taxon>
        <taxon>Heterodera</taxon>
    </lineage>
</organism>
<evidence type="ECO:0000259" key="7">
    <source>
        <dbReference type="PROSITE" id="PS50097"/>
    </source>
</evidence>
<dbReference type="PROSITE" id="PS50097">
    <property type="entry name" value="BTB"/>
    <property type="match status" value="1"/>
</dbReference>
<dbReference type="Gene3D" id="3.30.710.10">
    <property type="entry name" value="Potassium Channel Kv1.1, Chain A"/>
    <property type="match status" value="1"/>
</dbReference>
<keyword evidence="3" id="KW-0805">Transcription regulation</keyword>
<evidence type="ECO:0000256" key="4">
    <source>
        <dbReference type="ARBA" id="ARBA00023163"/>
    </source>
</evidence>
<sequence length="912" mass="101461">MASAQVVSQVEVPIEKTIDREKVCPLLLRIFCAHGRHNSTSDYSRGTVPPNELQIYTWLDCTLKELTSLIKDVNPDARRRGTEFNFAVVTPDRYSARYAMHEVGMTISGQRSQDDDKTLSQCKFEVGDFIDVVISPPEAGGRGNGGPMGGPYGGPGRRMGGGDRGMGMERDRVSSAGGPVSVASLMSTHYYPALRNCGSSASLAGSLQDFNSSSSITNRMSNLSGEIQHTSQLVEQIASLHLNDEFSDFVLVVDGQRFPVHRVVLAARSSYFKAMLYGGMRESSESEVILHDTPVQAFQALLKYIYTGKLQLKSFELSFVLDMLALVHKYGFSELEAAIPEYLKTILKVRNVCSIFTVAHLYSIEGLSAACLDFIDNYASDLLSGQSFLQLPASAFIQVFCRNSFCVTELEIFFAVRKWIDAHPEESASFHSVLSQVRLPLLKMSELLGPVRESDLFNADQILDAIKDLNTKRSSELNYRGFLFPGTNVATPSFGAKVTSGDLRTALLSNKAGEEDASSVDPIDRSYAKHLINQANSGITIELGRPFILNNIKLHLMDRDQRTYSYFVEVSVDQMDWVRVIDHSHYVCRSRQNLLFDERVVKFIRIVGTHCSVNNTFQLSRFEALYVTDPFEIDYLTTLQIPRVNIATVANNAIVIEGVSRSRNALLNGDTKNYDWDDGYTCHQLGSGALVVQLPQPFLVETMRLLLWDCDDRCYSFFIEVSTDQCKWTKVAEVNERRSWQTVQFIRQPVVFIRIVGTSNSANEVFHCVHFECPAMETDIVSEEERLARLRRIVTKTIEDNVSPPSVGVPSSSSILASSQNALDSIVERIAANVQPEEGVDNNNNQQQQEECVSAEEVGGRQNHAQGMHLSTVADHREGSSSSSDRSDLSESSHSETPFEERDGESVPPMDG</sequence>
<dbReference type="SUPFAM" id="SSF49785">
    <property type="entry name" value="Galactose-binding domain-like"/>
    <property type="match status" value="2"/>
</dbReference>
<evidence type="ECO:0000256" key="2">
    <source>
        <dbReference type="ARBA" id="ARBA00022491"/>
    </source>
</evidence>
<dbReference type="SMART" id="SM00225">
    <property type="entry name" value="BTB"/>
    <property type="match status" value="1"/>
</dbReference>
<dbReference type="PANTHER" id="PTHR46306:SF1">
    <property type="entry name" value="BTB_POZ DOMAIN-CONTAINING PROTEIN 9"/>
    <property type="match status" value="1"/>
</dbReference>
<name>A0ABD2L0E1_9BILA</name>
<dbReference type="FunFam" id="2.60.120.260:FF:000051">
    <property type="entry name" value="BTB/POZ domain-containing protein 9"/>
    <property type="match status" value="1"/>
</dbReference>
<dbReference type="AlphaFoldDB" id="A0ABD2L0E1"/>
<protein>
    <recommendedName>
        <fullName evidence="5">18 kDa Sin3-associated polypeptide</fullName>
    </recommendedName>
</protein>
<feature type="domain" description="BTB" evidence="7">
    <location>
        <begin position="247"/>
        <end position="314"/>
    </location>
</feature>
<dbReference type="SUPFAM" id="SSF54695">
    <property type="entry name" value="POZ domain"/>
    <property type="match status" value="1"/>
</dbReference>
<evidence type="ECO:0000313" key="8">
    <source>
        <dbReference type="EMBL" id="KAL3108544.1"/>
    </source>
</evidence>
<dbReference type="Gene3D" id="3.10.20.550">
    <property type="entry name" value="ASAP complex, SAP18 subunit"/>
    <property type="match status" value="1"/>
</dbReference>
<proteinExistence type="inferred from homology"/>
<dbReference type="InterPro" id="IPR000210">
    <property type="entry name" value="BTB/POZ_dom"/>
</dbReference>
<comment type="similarity">
    <text evidence="1">Belongs to the SAP18 family.</text>
</comment>
<keyword evidence="4" id="KW-0804">Transcription</keyword>
<accession>A0ABD2L0E1</accession>
<dbReference type="EMBL" id="JBICBT010000590">
    <property type="protein sequence ID" value="KAL3108544.1"/>
    <property type="molecule type" value="Genomic_DNA"/>
</dbReference>
<feature type="region of interest" description="Disordered" evidence="6">
    <location>
        <begin position="135"/>
        <end position="155"/>
    </location>
</feature>
<evidence type="ECO:0000256" key="3">
    <source>
        <dbReference type="ARBA" id="ARBA00023015"/>
    </source>
</evidence>
<evidence type="ECO:0000313" key="9">
    <source>
        <dbReference type="Proteomes" id="UP001620626"/>
    </source>
</evidence>
<feature type="compositionally biased region" description="Basic and acidic residues" evidence="6">
    <location>
        <begin position="874"/>
        <end position="905"/>
    </location>
</feature>
<dbReference type="InterPro" id="IPR011705">
    <property type="entry name" value="BACK"/>
</dbReference>
<dbReference type="InterPro" id="IPR011333">
    <property type="entry name" value="SKP1/BTB/POZ_sf"/>
</dbReference>
<dbReference type="CDD" id="cd18287">
    <property type="entry name" value="BTB_POZ_BTBD9"/>
    <property type="match status" value="1"/>
</dbReference>
<evidence type="ECO:0000256" key="5">
    <source>
        <dbReference type="ARBA" id="ARBA00030511"/>
    </source>
</evidence>
<feature type="compositionally biased region" description="Gly residues" evidence="6">
    <location>
        <begin position="140"/>
        <end position="155"/>
    </location>
</feature>
<dbReference type="FunFam" id="3.10.20.550:FF:000001">
    <property type="entry name" value="Histone deacetylase complex subunit SAP18"/>
    <property type="match status" value="1"/>
</dbReference>
<feature type="region of interest" description="Disordered" evidence="6">
    <location>
        <begin position="837"/>
        <end position="912"/>
    </location>
</feature>
<evidence type="ECO:0000256" key="6">
    <source>
        <dbReference type="SAM" id="MobiDB-lite"/>
    </source>
</evidence>
<dbReference type="PANTHER" id="PTHR46306">
    <property type="entry name" value="BTB/POZ DOMAIN-CONTAINING PROTEIN 9"/>
    <property type="match status" value="1"/>
</dbReference>
<dbReference type="Gene3D" id="2.60.120.260">
    <property type="entry name" value="Galactose-binding domain-like"/>
    <property type="match status" value="2"/>
</dbReference>